<reference evidence="4" key="1">
    <citation type="submission" date="2009-05" db="EMBL/GenBank/DDBJ databases">
        <authorList>
            <person name="Harkins D.M."/>
            <person name="DeShazer D."/>
            <person name="Woods D.E."/>
            <person name="Brinkac L.M."/>
            <person name="Brown K.A."/>
            <person name="Hung G.C."/>
            <person name="Tuanyok A."/>
            <person name="Zhang B."/>
            <person name="Nierman W.C."/>
        </authorList>
    </citation>
    <scope>NUCLEOTIDE SEQUENCE [LARGE SCALE GENOMIC DNA]</scope>
    <source>
        <strain evidence="4">1710a</strain>
    </source>
</reference>
<keyword evidence="1" id="KW-0479">Metal-binding</keyword>
<sequence>MRTRTHACGARPPERIAMVAHTSIRREACISRRHGKTRRDTGSLQAMRARLGACRSTCDAFARATHATELKDRVRAHRRNSSGQLTITSSRRSPPCARVCMSNVLARRAAASVNVRHHPVRPFTSMRRDRAPCPFATLSAARIGRVRATVVSHRELRRIARRAPPEFQNGGGIMRNFFDLVEQAACRTPDAEALVAGDARLTYRALAALGLAFAERLQALEIAQGERLAIFLDKRIETVVAMLGAAAAGVVFVPINPVLKPEQVHHILVDSGARCLVTSSLRARILGDGVLAGMPYVILTDAKTLAPAPASRTTFLRWMQPDAPPESVANRHASAAPEPRADTIDADLAALLYTSGSTGRPKGVMLSHRNLLEGAWSVAQYLRHTAQDRILAALPLSFDAGLSQLTTAWAAGASAVLVNYLMPADVVEICVRERITGFAGVPPLWIQLARAAWPGEARARLRYFANTGGHLPRPVLHALRELFPSASPYLMYGLTEAFRSTYLDPAEVDRRPDSIGKAVPNARILVVREDGAPCAPNEVGELVHVGACVTLGYWNDPARTALRYRPSPEAKPGGAPRETAVWSGDLVRRDDDGFLYFVARNDAQIKSSGYRISPEEIEEVAHASGLVAEAVALGVPHDELGESITLVVVPLDADTFRPDALRARCAQQLPPYMVPHTIATRTSLPRNPNGKFDRVALRADAANLVETL</sequence>
<dbReference type="InterPro" id="IPR025110">
    <property type="entry name" value="AMP-bd_C"/>
</dbReference>
<feature type="domain" description="AMP-binding enzyme C-terminal" evidence="3">
    <location>
        <begin position="616"/>
        <end position="691"/>
    </location>
</feature>
<dbReference type="Pfam" id="PF00501">
    <property type="entry name" value="AMP-binding"/>
    <property type="match status" value="1"/>
</dbReference>
<dbReference type="Pfam" id="PF13193">
    <property type="entry name" value="AMP-binding_C"/>
    <property type="match status" value="1"/>
</dbReference>
<accession>A0A0E1VSD5</accession>
<organism evidence="4">
    <name type="scientific">Burkholderia pseudomallei 1710a</name>
    <dbReference type="NCBI Taxonomy" id="320371"/>
    <lineage>
        <taxon>Bacteria</taxon>
        <taxon>Pseudomonadati</taxon>
        <taxon>Pseudomonadota</taxon>
        <taxon>Betaproteobacteria</taxon>
        <taxon>Burkholderiales</taxon>
        <taxon>Burkholderiaceae</taxon>
        <taxon>Burkholderia</taxon>
        <taxon>pseudomallei group</taxon>
    </lineage>
</organism>
<dbReference type="PROSITE" id="PS00455">
    <property type="entry name" value="AMP_BINDING"/>
    <property type="match status" value="1"/>
</dbReference>
<protein>
    <submittedName>
        <fullName evidence="4">AMP-binding domain protein</fullName>
    </submittedName>
</protein>
<evidence type="ECO:0000259" key="3">
    <source>
        <dbReference type="Pfam" id="PF13193"/>
    </source>
</evidence>
<gene>
    <name evidence="4" type="ORF">BURPS1710A_A1377</name>
</gene>
<name>A0A0E1VSD5_BURPE</name>
<proteinExistence type="predicted"/>
<evidence type="ECO:0000259" key="2">
    <source>
        <dbReference type="Pfam" id="PF00501"/>
    </source>
</evidence>
<dbReference type="EMBL" id="CM000833">
    <property type="protein sequence ID" value="EET03793.1"/>
    <property type="molecule type" value="Genomic_DNA"/>
</dbReference>
<evidence type="ECO:0000256" key="1">
    <source>
        <dbReference type="ARBA" id="ARBA00022723"/>
    </source>
</evidence>
<dbReference type="GO" id="GO:0046872">
    <property type="term" value="F:metal ion binding"/>
    <property type="evidence" value="ECO:0007669"/>
    <property type="project" value="UniProtKB-KW"/>
</dbReference>
<dbReference type="PANTHER" id="PTHR43767:SF10">
    <property type="entry name" value="SURFACTIN SYNTHASE SUBUNIT 1"/>
    <property type="match status" value="1"/>
</dbReference>
<dbReference type="PANTHER" id="PTHR43767">
    <property type="entry name" value="LONG-CHAIN-FATTY-ACID--COA LIGASE"/>
    <property type="match status" value="1"/>
</dbReference>
<dbReference type="NCBIfam" id="TIGR03098">
    <property type="entry name" value="ligase_PEP_1"/>
    <property type="match status" value="1"/>
</dbReference>
<dbReference type="GO" id="GO:0016877">
    <property type="term" value="F:ligase activity, forming carbon-sulfur bonds"/>
    <property type="evidence" value="ECO:0007669"/>
    <property type="project" value="UniProtKB-ARBA"/>
</dbReference>
<evidence type="ECO:0000313" key="4">
    <source>
        <dbReference type="EMBL" id="EET03793.1"/>
    </source>
</evidence>
<dbReference type="SUPFAM" id="SSF56801">
    <property type="entry name" value="Acetyl-CoA synthetase-like"/>
    <property type="match status" value="1"/>
</dbReference>
<dbReference type="Proteomes" id="UP000001812">
    <property type="component" value="Chromosome II"/>
</dbReference>
<dbReference type="Gene3D" id="3.30.300.30">
    <property type="match status" value="1"/>
</dbReference>
<dbReference type="AlphaFoldDB" id="A0A0E1VSD5"/>
<dbReference type="InterPro" id="IPR050237">
    <property type="entry name" value="ATP-dep_AMP-bd_enzyme"/>
</dbReference>
<dbReference type="InterPro" id="IPR000873">
    <property type="entry name" value="AMP-dep_synth/lig_dom"/>
</dbReference>
<dbReference type="HOGENOM" id="CLU_000022_59_0_4"/>
<dbReference type="InterPro" id="IPR042099">
    <property type="entry name" value="ANL_N_sf"/>
</dbReference>
<dbReference type="InterPro" id="IPR045851">
    <property type="entry name" value="AMP-bd_C_sf"/>
</dbReference>
<dbReference type="InterPro" id="IPR020845">
    <property type="entry name" value="AMP-binding_CS"/>
</dbReference>
<feature type="domain" description="AMP-dependent synthetase/ligase" evidence="2">
    <location>
        <begin position="182"/>
        <end position="554"/>
    </location>
</feature>
<dbReference type="Gene3D" id="3.40.50.12780">
    <property type="entry name" value="N-terminal domain of ligase-like"/>
    <property type="match status" value="1"/>
</dbReference>
<dbReference type="InterPro" id="IPR017529">
    <property type="entry name" value="AcylCoA_ligase_PEP_1"/>
</dbReference>